<evidence type="ECO:0000256" key="4">
    <source>
        <dbReference type="ARBA" id="ARBA00022759"/>
    </source>
</evidence>
<keyword evidence="2" id="KW-0540">Nuclease</keyword>
<gene>
    <name evidence="9" type="ORF">BCR37DRAFT_219791</name>
</gene>
<dbReference type="CDD" id="cd11010">
    <property type="entry name" value="S1-P1_nuclease"/>
    <property type="match status" value="1"/>
</dbReference>
<dbReference type="PANTHER" id="PTHR33146:SF26">
    <property type="entry name" value="ENDONUCLEASE 4"/>
    <property type="match status" value="1"/>
</dbReference>
<dbReference type="GO" id="GO:0004519">
    <property type="term" value="F:endonuclease activity"/>
    <property type="evidence" value="ECO:0007669"/>
    <property type="project" value="UniProtKB-KW"/>
</dbReference>
<dbReference type="EMBL" id="MCFI01000003">
    <property type="protein sequence ID" value="ORY86405.1"/>
    <property type="molecule type" value="Genomic_DNA"/>
</dbReference>
<proteinExistence type="inferred from homology"/>
<dbReference type="OrthoDB" id="441446at2759"/>
<reference evidence="9 10" key="1">
    <citation type="submission" date="2016-07" db="EMBL/GenBank/DDBJ databases">
        <title>Pervasive Adenine N6-methylation of Active Genes in Fungi.</title>
        <authorList>
            <consortium name="DOE Joint Genome Institute"/>
            <person name="Mondo S.J."/>
            <person name="Dannebaum R.O."/>
            <person name="Kuo R.C."/>
            <person name="Labutti K."/>
            <person name="Haridas S."/>
            <person name="Kuo A."/>
            <person name="Salamov A."/>
            <person name="Ahrendt S.R."/>
            <person name="Lipzen A."/>
            <person name="Sullivan W."/>
            <person name="Andreopoulos W.B."/>
            <person name="Clum A."/>
            <person name="Lindquist E."/>
            <person name="Daum C."/>
            <person name="Ramamoorthy G.K."/>
            <person name="Gryganskyi A."/>
            <person name="Culley D."/>
            <person name="Magnuson J.K."/>
            <person name="James T.Y."/>
            <person name="O'Malley M.A."/>
            <person name="Stajich J.E."/>
            <person name="Spatafora J.W."/>
            <person name="Visel A."/>
            <person name="Grigoriev I.V."/>
        </authorList>
    </citation>
    <scope>NUCLEOTIDE SEQUENCE [LARGE SCALE GENOMIC DNA]</scope>
    <source>
        <strain evidence="9 10">12-1054</strain>
    </source>
</reference>
<dbReference type="RefSeq" id="XP_040727587.1">
    <property type="nucleotide sequence ID" value="XM_040866458.1"/>
</dbReference>
<keyword evidence="3" id="KW-0479">Metal-binding</keyword>
<name>A0A1Y2FUM4_PROLT</name>
<dbReference type="GO" id="GO:0046872">
    <property type="term" value="F:metal ion binding"/>
    <property type="evidence" value="ECO:0007669"/>
    <property type="project" value="UniProtKB-KW"/>
</dbReference>
<evidence type="ECO:0000256" key="8">
    <source>
        <dbReference type="SAM" id="SignalP"/>
    </source>
</evidence>
<dbReference type="Proteomes" id="UP000193685">
    <property type="component" value="Unassembled WGS sequence"/>
</dbReference>
<evidence type="ECO:0000256" key="6">
    <source>
        <dbReference type="ARBA" id="ARBA00023157"/>
    </source>
</evidence>
<evidence type="ECO:0000256" key="1">
    <source>
        <dbReference type="ARBA" id="ARBA00009547"/>
    </source>
</evidence>
<evidence type="ECO:0000256" key="5">
    <source>
        <dbReference type="ARBA" id="ARBA00022801"/>
    </source>
</evidence>
<dbReference type="InterPro" id="IPR008947">
    <property type="entry name" value="PLipase_C/P1_nuclease_dom_sf"/>
</dbReference>
<dbReference type="AlphaFoldDB" id="A0A1Y2FUM4"/>
<keyword evidence="5" id="KW-0378">Hydrolase</keyword>
<comment type="similarity">
    <text evidence="1">Belongs to the nuclease type I family.</text>
</comment>
<protein>
    <submittedName>
        <fullName evidence="9">S1/P1 nuclease</fullName>
    </submittedName>
</protein>
<accession>A0A1Y2FUM4</accession>
<dbReference type="GO" id="GO:0006308">
    <property type="term" value="P:DNA catabolic process"/>
    <property type="evidence" value="ECO:0007669"/>
    <property type="project" value="InterPro"/>
</dbReference>
<dbReference type="GeneID" id="63783057"/>
<evidence type="ECO:0000256" key="7">
    <source>
        <dbReference type="ARBA" id="ARBA00023180"/>
    </source>
</evidence>
<keyword evidence="8" id="KW-0732">Signal</keyword>
<dbReference type="STRING" id="56484.A0A1Y2FUM4"/>
<dbReference type="OMA" id="YKCNYEY"/>
<dbReference type="Pfam" id="PF02265">
    <property type="entry name" value="S1-P1_nuclease"/>
    <property type="match status" value="1"/>
</dbReference>
<dbReference type="InterPro" id="IPR003154">
    <property type="entry name" value="S1/P1nuclease"/>
</dbReference>
<evidence type="ECO:0000256" key="2">
    <source>
        <dbReference type="ARBA" id="ARBA00022722"/>
    </source>
</evidence>
<dbReference type="Gene3D" id="1.10.575.10">
    <property type="entry name" value="P1 Nuclease"/>
    <property type="match status" value="1"/>
</dbReference>
<keyword evidence="4" id="KW-0255">Endonuclease</keyword>
<organism evidence="9 10">
    <name type="scientific">Protomyces lactucae-debilis</name>
    <dbReference type="NCBI Taxonomy" id="2754530"/>
    <lineage>
        <taxon>Eukaryota</taxon>
        <taxon>Fungi</taxon>
        <taxon>Dikarya</taxon>
        <taxon>Ascomycota</taxon>
        <taxon>Taphrinomycotina</taxon>
        <taxon>Taphrinomycetes</taxon>
        <taxon>Taphrinales</taxon>
        <taxon>Protomycetaceae</taxon>
        <taxon>Protomyces</taxon>
    </lineage>
</organism>
<keyword evidence="10" id="KW-1185">Reference proteome</keyword>
<keyword evidence="7" id="KW-0325">Glycoprotein</keyword>
<dbReference type="PANTHER" id="PTHR33146">
    <property type="entry name" value="ENDONUCLEASE 4"/>
    <property type="match status" value="1"/>
</dbReference>
<evidence type="ECO:0000313" key="9">
    <source>
        <dbReference type="EMBL" id="ORY86405.1"/>
    </source>
</evidence>
<feature type="chain" id="PRO_5012666224" evidence="8">
    <location>
        <begin position="23"/>
        <end position="316"/>
    </location>
</feature>
<dbReference type="GO" id="GO:0003676">
    <property type="term" value="F:nucleic acid binding"/>
    <property type="evidence" value="ECO:0007669"/>
    <property type="project" value="InterPro"/>
</dbReference>
<keyword evidence="6" id="KW-1015">Disulfide bond</keyword>
<feature type="signal peptide" evidence="8">
    <location>
        <begin position="1"/>
        <end position="22"/>
    </location>
</feature>
<comment type="caution">
    <text evidence="9">The sequence shown here is derived from an EMBL/GenBank/DDBJ whole genome shotgun (WGS) entry which is preliminary data.</text>
</comment>
<dbReference type="SUPFAM" id="SSF48537">
    <property type="entry name" value="Phospholipase C/P1 nuclease"/>
    <property type="match status" value="1"/>
</dbReference>
<sequence>MQLPARFISLSLLLSAPALVYGWSWTGHELIADIAQDFLTPNASAKISEMLGGRPLSSIAAWADTIHWMPRYQFSGRLHYFDYEGVNPPESCRFEWHAPGGQEVIAAVHNYTARLIDAEDGTWTQQESLRFLVHFIEDTHQPLHLCGRARGGNDYFVKFENRKAKLHQVWDGLALMKRMKQVYASRHALQLQQQLADEQDNDVQASDDYVHQLTAVYKHYILQLMQETLYASQHKTWLLCPSNTVNPQYGCPEIWSKETAQLNCDYVWRDALEWPQVSPDAYWERIERDAVIEVQVMKASWRLAAILNAVFETMLA</sequence>
<dbReference type="GO" id="GO:0016788">
    <property type="term" value="F:hydrolase activity, acting on ester bonds"/>
    <property type="evidence" value="ECO:0007669"/>
    <property type="project" value="InterPro"/>
</dbReference>
<evidence type="ECO:0000313" key="10">
    <source>
        <dbReference type="Proteomes" id="UP000193685"/>
    </source>
</evidence>
<evidence type="ECO:0000256" key="3">
    <source>
        <dbReference type="ARBA" id="ARBA00022723"/>
    </source>
</evidence>